<reference evidence="1 2" key="1">
    <citation type="journal article" date="2015" name="Proc. Natl. Acad. Sci. U.S.A.">
        <title>Expanded metabolic versatility of ubiquitous nitrite-oxidizing bacteria from the genus Nitrospira.</title>
        <authorList>
            <person name="Koch H."/>
            <person name="Lucker S."/>
            <person name="Albertsen M."/>
            <person name="Kitzinger K."/>
            <person name="Herbold C."/>
            <person name="Spieck E."/>
            <person name="Nielsen P.H."/>
            <person name="Wagner M."/>
            <person name="Daims H."/>
        </authorList>
    </citation>
    <scope>NUCLEOTIDE SEQUENCE [LARGE SCALE GENOMIC DNA]</scope>
    <source>
        <strain evidence="1 2">NSP M-1</strain>
    </source>
</reference>
<sequence length="26" mass="2864">MFKPAILINASRMKVILACLSLDAML</sequence>
<proteinExistence type="predicted"/>
<dbReference type="AlphaFoldDB" id="A0A0K2GF02"/>
<dbReference type="Proteomes" id="UP000069205">
    <property type="component" value="Chromosome"/>
</dbReference>
<protein>
    <submittedName>
        <fullName evidence="1">Uncharacterized protein</fullName>
    </submittedName>
</protein>
<dbReference type="KEGG" id="nmv:NITMOv2_3009"/>
<gene>
    <name evidence="1" type="ORF">NITMOv2_3009</name>
</gene>
<evidence type="ECO:0000313" key="2">
    <source>
        <dbReference type="Proteomes" id="UP000069205"/>
    </source>
</evidence>
<keyword evidence="2" id="KW-1185">Reference proteome</keyword>
<name>A0A0K2GF02_NITMO</name>
<dbReference type="EMBL" id="CP011801">
    <property type="protein sequence ID" value="ALA59414.1"/>
    <property type="molecule type" value="Genomic_DNA"/>
</dbReference>
<dbReference type="PATRIC" id="fig|42253.5.peg.2973"/>
<evidence type="ECO:0000313" key="1">
    <source>
        <dbReference type="EMBL" id="ALA59414.1"/>
    </source>
</evidence>
<organism evidence="1 2">
    <name type="scientific">Nitrospira moscoviensis</name>
    <dbReference type="NCBI Taxonomy" id="42253"/>
    <lineage>
        <taxon>Bacteria</taxon>
        <taxon>Pseudomonadati</taxon>
        <taxon>Nitrospirota</taxon>
        <taxon>Nitrospiria</taxon>
        <taxon>Nitrospirales</taxon>
        <taxon>Nitrospiraceae</taxon>
        <taxon>Nitrospira</taxon>
    </lineage>
</organism>
<accession>A0A0K2GF02</accession>